<feature type="domain" description="Cytochrome c" evidence="4">
    <location>
        <begin position="42"/>
        <end position="137"/>
    </location>
</feature>
<dbReference type="GO" id="GO:0009055">
    <property type="term" value="F:electron transfer activity"/>
    <property type="evidence" value="ECO:0007669"/>
    <property type="project" value="InterPro"/>
</dbReference>
<accession>A0A382SZA0</accession>
<reference evidence="5" key="1">
    <citation type="submission" date="2018-05" db="EMBL/GenBank/DDBJ databases">
        <authorList>
            <person name="Lanie J.A."/>
            <person name="Ng W.-L."/>
            <person name="Kazmierczak K.M."/>
            <person name="Andrzejewski T.M."/>
            <person name="Davidsen T.M."/>
            <person name="Wayne K.J."/>
            <person name="Tettelin H."/>
            <person name="Glass J.I."/>
            <person name="Rusch D."/>
            <person name="Podicherti R."/>
            <person name="Tsui H.-C.T."/>
            <person name="Winkler M.E."/>
        </authorList>
    </citation>
    <scope>NUCLEOTIDE SEQUENCE</scope>
</reference>
<evidence type="ECO:0000256" key="3">
    <source>
        <dbReference type="ARBA" id="ARBA00023004"/>
    </source>
</evidence>
<evidence type="ECO:0000313" key="5">
    <source>
        <dbReference type="EMBL" id="SVD15216.1"/>
    </source>
</evidence>
<dbReference type="SUPFAM" id="SSF46626">
    <property type="entry name" value="Cytochrome c"/>
    <property type="match status" value="1"/>
</dbReference>
<keyword evidence="1" id="KW-0349">Heme</keyword>
<feature type="non-terminal residue" evidence="5">
    <location>
        <position position="224"/>
    </location>
</feature>
<sequence length="224" mass="24953">MQQVSIYRWTARIVTSGVLAMLVTLGMGHTSALVAQQNVQFASSSSGDAEVTFTAHVAPILQKNCQLCHQEGSLGPMPLMTYQDARRWSSRMVDMVVQRAMPPYQYDTDTGIQDLKYDPRMSEEEIETIVAWVESGMVEGDPALLPPPVEWGDPTEFTLAERFGPPDVVVKSDPYDVPEIGQDRWWQPSVDSGINEVRCIRAIETRAVSVDGRAVTHHANTTFR</sequence>
<evidence type="ECO:0000259" key="4">
    <source>
        <dbReference type="PROSITE" id="PS51007"/>
    </source>
</evidence>
<dbReference type="InterPro" id="IPR036909">
    <property type="entry name" value="Cyt_c-like_dom_sf"/>
</dbReference>
<dbReference type="InterPro" id="IPR009056">
    <property type="entry name" value="Cyt_c-like_dom"/>
</dbReference>
<dbReference type="GO" id="GO:0046872">
    <property type="term" value="F:metal ion binding"/>
    <property type="evidence" value="ECO:0007669"/>
    <property type="project" value="UniProtKB-KW"/>
</dbReference>
<evidence type="ECO:0000256" key="2">
    <source>
        <dbReference type="ARBA" id="ARBA00022723"/>
    </source>
</evidence>
<dbReference type="AlphaFoldDB" id="A0A382SZA0"/>
<gene>
    <name evidence="5" type="ORF">METZ01_LOCUS368070</name>
</gene>
<keyword evidence="2" id="KW-0479">Metal-binding</keyword>
<evidence type="ECO:0000256" key="1">
    <source>
        <dbReference type="ARBA" id="ARBA00022617"/>
    </source>
</evidence>
<organism evidence="5">
    <name type="scientific">marine metagenome</name>
    <dbReference type="NCBI Taxonomy" id="408172"/>
    <lineage>
        <taxon>unclassified sequences</taxon>
        <taxon>metagenomes</taxon>
        <taxon>ecological metagenomes</taxon>
    </lineage>
</organism>
<dbReference type="PROSITE" id="PS51007">
    <property type="entry name" value="CYTC"/>
    <property type="match status" value="1"/>
</dbReference>
<dbReference type="EMBL" id="UINC01132727">
    <property type="protein sequence ID" value="SVD15216.1"/>
    <property type="molecule type" value="Genomic_DNA"/>
</dbReference>
<protein>
    <recommendedName>
        <fullName evidence="4">Cytochrome c domain-containing protein</fullName>
    </recommendedName>
</protein>
<name>A0A382SZA0_9ZZZZ</name>
<dbReference type="GO" id="GO:0020037">
    <property type="term" value="F:heme binding"/>
    <property type="evidence" value="ECO:0007669"/>
    <property type="project" value="InterPro"/>
</dbReference>
<keyword evidence="3" id="KW-0408">Iron</keyword>
<proteinExistence type="predicted"/>